<reference evidence="2" key="1">
    <citation type="journal article" date="2018" name="Nat. Microbiol.">
        <title>Leveraging single-cell genomics to expand the fungal tree of life.</title>
        <authorList>
            <person name="Ahrendt S.R."/>
            <person name="Quandt C.A."/>
            <person name="Ciobanu D."/>
            <person name="Clum A."/>
            <person name="Salamov A."/>
            <person name="Andreopoulos B."/>
            <person name="Cheng J.F."/>
            <person name="Woyke T."/>
            <person name="Pelin A."/>
            <person name="Henrissat B."/>
            <person name="Reynolds N.K."/>
            <person name="Benny G.L."/>
            <person name="Smith M.E."/>
            <person name="James T.Y."/>
            <person name="Grigoriev I.V."/>
        </authorList>
    </citation>
    <scope>NUCLEOTIDE SEQUENCE [LARGE SCALE GENOMIC DNA]</scope>
    <source>
        <strain evidence="2">RSA 1356</strain>
    </source>
</reference>
<organism evidence="1 2">
    <name type="scientific">Thamnocephalis sphaerospora</name>
    <dbReference type="NCBI Taxonomy" id="78915"/>
    <lineage>
        <taxon>Eukaryota</taxon>
        <taxon>Fungi</taxon>
        <taxon>Fungi incertae sedis</taxon>
        <taxon>Zoopagomycota</taxon>
        <taxon>Zoopagomycotina</taxon>
        <taxon>Zoopagomycetes</taxon>
        <taxon>Zoopagales</taxon>
        <taxon>Sigmoideomycetaceae</taxon>
        <taxon>Thamnocephalis</taxon>
    </lineage>
</organism>
<protein>
    <recommendedName>
        <fullName evidence="3">WD40-repeat-containing domain protein</fullName>
    </recommendedName>
</protein>
<evidence type="ECO:0000313" key="1">
    <source>
        <dbReference type="EMBL" id="RKP10261.1"/>
    </source>
</evidence>
<gene>
    <name evidence="1" type="ORF">THASP1DRAFT_27946</name>
</gene>
<dbReference type="EMBL" id="KZ992461">
    <property type="protein sequence ID" value="RKP10261.1"/>
    <property type="molecule type" value="Genomic_DNA"/>
</dbReference>
<dbReference type="InterPro" id="IPR036322">
    <property type="entry name" value="WD40_repeat_dom_sf"/>
</dbReference>
<name>A0A4P9XX59_9FUNG</name>
<sequence length="196" mass="21739">MPGRAAPSSHPFSVDSIRKREREAAEVAMEQQQRATEWKKSNSLLRVLHSRELGLKPLRARDVAISAARSLQPQCLDGIDRSLSHITDMKIWHSNRNYCILGGRNGSIVAHEFTSNPAKTAAVCQQTLVQASSEITSVSLNNDGYLAATDLGGASGAGTLMLNRLHRKHNRLVKWPFTRPKSNRYGAQMCLLLWLP</sequence>
<dbReference type="SUPFAM" id="SSF50978">
    <property type="entry name" value="WD40 repeat-like"/>
    <property type="match status" value="1"/>
</dbReference>
<proteinExistence type="predicted"/>
<dbReference type="Proteomes" id="UP000271241">
    <property type="component" value="Unassembled WGS sequence"/>
</dbReference>
<evidence type="ECO:0008006" key="3">
    <source>
        <dbReference type="Google" id="ProtNLM"/>
    </source>
</evidence>
<dbReference type="AlphaFoldDB" id="A0A4P9XX59"/>
<keyword evidence="2" id="KW-1185">Reference proteome</keyword>
<accession>A0A4P9XX59</accession>
<evidence type="ECO:0000313" key="2">
    <source>
        <dbReference type="Proteomes" id="UP000271241"/>
    </source>
</evidence>